<dbReference type="AlphaFoldDB" id="A0A199UYQ9"/>
<dbReference type="GO" id="GO:0004674">
    <property type="term" value="F:protein serine/threonine kinase activity"/>
    <property type="evidence" value="ECO:0007669"/>
    <property type="project" value="UniProtKB-KW"/>
</dbReference>
<reference evidence="16 17" key="1">
    <citation type="journal article" date="2016" name="DNA Res.">
        <title>The draft genome of MD-2 pineapple using hybrid error correction of long reads.</title>
        <authorList>
            <person name="Redwan R.M."/>
            <person name="Saidin A."/>
            <person name="Kumar S.V."/>
        </authorList>
    </citation>
    <scope>NUCLEOTIDE SEQUENCE [LARGE SCALE GENOMIC DNA]</scope>
    <source>
        <strain evidence="17">cv. MD2</strain>
        <tissue evidence="16">Leaf</tissue>
    </source>
</reference>
<evidence type="ECO:0000256" key="11">
    <source>
        <dbReference type="PROSITE-ProRule" id="PRU10141"/>
    </source>
</evidence>
<dbReference type="PROSITE" id="PS00108">
    <property type="entry name" value="PROTEIN_KINASE_ST"/>
    <property type="match status" value="1"/>
</dbReference>
<dbReference type="GO" id="GO:0007165">
    <property type="term" value="P:signal transduction"/>
    <property type="evidence" value="ECO:0007669"/>
    <property type="project" value="InterPro"/>
</dbReference>
<dbReference type="FunFam" id="3.30.200.20:FF:000042">
    <property type="entry name" value="Aurora kinase A"/>
    <property type="match status" value="1"/>
</dbReference>
<keyword evidence="4" id="KW-0808">Transferase</keyword>
<evidence type="ECO:0000259" key="14">
    <source>
        <dbReference type="PROSITE" id="PS50011"/>
    </source>
</evidence>
<dbReference type="GO" id="GO:0005524">
    <property type="term" value="F:ATP binding"/>
    <property type="evidence" value="ECO:0007669"/>
    <property type="project" value="UniProtKB-UniRule"/>
</dbReference>
<gene>
    <name evidence="16" type="ORF">ACMD2_16137</name>
</gene>
<dbReference type="InterPro" id="IPR018451">
    <property type="entry name" value="NAF/FISL_domain"/>
</dbReference>
<dbReference type="SUPFAM" id="SSF56112">
    <property type="entry name" value="Protein kinase-like (PK-like)"/>
    <property type="match status" value="1"/>
</dbReference>
<dbReference type="InterPro" id="IPR017441">
    <property type="entry name" value="Protein_kinase_ATP_BS"/>
</dbReference>
<comment type="similarity">
    <text evidence="1">Belongs to the protein kinase superfamily. CAMK Ser/Thr protein kinase family. SNF1 subfamily.</text>
</comment>
<feature type="binding site" evidence="11">
    <location>
        <position position="48"/>
    </location>
    <ligand>
        <name>ATP</name>
        <dbReference type="ChEBI" id="CHEBI:30616"/>
    </ligand>
</feature>
<dbReference type="GO" id="GO:0106310">
    <property type="term" value="F:protein serine kinase activity"/>
    <property type="evidence" value="ECO:0007669"/>
    <property type="project" value="RHEA"/>
</dbReference>
<evidence type="ECO:0000256" key="10">
    <source>
        <dbReference type="ARBA" id="ARBA00048679"/>
    </source>
</evidence>
<keyword evidence="7 11" id="KW-0067">ATP-binding</keyword>
<evidence type="ECO:0000256" key="7">
    <source>
        <dbReference type="ARBA" id="ARBA00022840"/>
    </source>
</evidence>
<evidence type="ECO:0000256" key="2">
    <source>
        <dbReference type="ARBA" id="ARBA00012513"/>
    </source>
</evidence>
<dbReference type="PANTHER" id="PTHR43895">
    <property type="entry name" value="CALCIUM/CALMODULIN-DEPENDENT PROTEIN KINASE KINASE-RELATED"/>
    <property type="match status" value="1"/>
</dbReference>
<proteinExistence type="inferred from homology"/>
<protein>
    <recommendedName>
        <fullName evidence="2">non-specific serine/threonine protein kinase</fullName>
        <ecNumber evidence="2">2.7.11.1</ecNumber>
    </recommendedName>
</protein>
<dbReference type="Pfam" id="PF00069">
    <property type="entry name" value="Pkinase"/>
    <property type="match status" value="1"/>
</dbReference>
<evidence type="ECO:0000256" key="8">
    <source>
        <dbReference type="ARBA" id="ARBA00023211"/>
    </source>
</evidence>
<keyword evidence="6 16" id="KW-0418">Kinase</keyword>
<dbReference type="EMBL" id="LSRQ01004143">
    <property type="protein sequence ID" value="OAY69919.1"/>
    <property type="molecule type" value="Genomic_DNA"/>
</dbReference>
<name>A0A199UYQ9_ANACO</name>
<keyword evidence="3 12" id="KW-0723">Serine/threonine-protein kinase</keyword>
<dbReference type="STRING" id="4615.A0A199UYQ9"/>
<dbReference type="Proteomes" id="UP000092600">
    <property type="component" value="Unassembled WGS sequence"/>
</dbReference>
<dbReference type="CDD" id="cd12195">
    <property type="entry name" value="CIPK_C"/>
    <property type="match status" value="1"/>
</dbReference>
<feature type="domain" description="NAF" evidence="15">
    <location>
        <begin position="306"/>
        <end position="330"/>
    </location>
</feature>
<evidence type="ECO:0000256" key="1">
    <source>
        <dbReference type="ARBA" id="ARBA00006234"/>
    </source>
</evidence>
<evidence type="ECO:0000256" key="4">
    <source>
        <dbReference type="ARBA" id="ARBA00022679"/>
    </source>
</evidence>
<dbReference type="InterPro" id="IPR004041">
    <property type="entry name" value="NAF_dom"/>
</dbReference>
<evidence type="ECO:0000256" key="3">
    <source>
        <dbReference type="ARBA" id="ARBA00022527"/>
    </source>
</evidence>
<feature type="compositionally biased region" description="Gly residues" evidence="13">
    <location>
        <begin position="406"/>
        <end position="421"/>
    </location>
</feature>
<dbReference type="PROSITE" id="PS50816">
    <property type="entry name" value="NAF"/>
    <property type="match status" value="1"/>
</dbReference>
<evidence type="ECO:0000313" key="16">
    <source>
        <dbReference type="EMBL" id="OAY69919.1"/>
    </source>
</evidence>
<keyword evidence="8" id="KW-0464">Manganese</keyword>
<dbReference type="InterPro" id="IPR011009">
    <property type="entry name" value="Kinase-like_dom_sf"/>
</dbReference>
<evidence type="ECO:0000256" key="9">
    <source>
        <dbReference type="ARBA" id="ARBA00047899"/>
    </source>
</evidence>
<evidence type="ECO:0000313" key="17">
    <source>
        <dbReference type="Proteomes" id="UP000092600"/>
    </source>
</evidence>
<dbReference type="Gene3D" id="3.30.310.80">
    <property type="entry name" value="Kinase associated domain 1, KA1"/>
    <property type="match status" value="1"/>
</dbReference>
<comment type="catalytic activity">
    <reaction evidence="10">
        <text>L-seryl-[protein] + ATP = O-phospho-L-seryl-[protein] + ADP + H(+)</text>
        <dbReference type="Rhea" id="RHEA:17989"/>
        <dbReference type="Rhea" id="RHEA-COMP:9863"/>
        <dbReference type="Rhea" id="RHEA-COMP:11604"/>
        <dbReference type="ChEBI" id="CHEBI:15378"/>
        <dbReference type="ChEBI" id="CHEBI:29999"/>
        <dbReference type="ChEBI" id="CHEBI:30616"/>
        <dbReference type="ChEBI" id="CHEBI:83421"/>
        <dbReference type="ChEBI" id="CHEBI:456216"/>
        <dbReference type="EC" id="2.7.11.1"/>
    </reaction>
</comment>
<evidence type="ECO:0000256" key="12">
    <source>
        <dbReference type="RuleBase" id="RU000304"/>
    </source>
</evidence>
<organism evidence="16 17">
    <name type="scientific">Ananas comosus</name>
    <name type="common">Pineapple</name>
    <name type="synonym">Ananas ananas</name>
    <dbReference type="NCBI Taxonomy" id="4615"/>
    <lineage>
        <taxon>Eukaryota</taxon>
        <taxon>Viridiplantae</taxon>
        <taxon>Streptophyta</taxon>
        <taxon>Embryophyta</taxon>
        <taxon>Tracheophyta</taxon>
        <taxon>Spermatophyta</taxon>
        <taxon>Magnoliopsida</taxon>
        <taxon>Liliopsida</taxon>
        <taxon>Poales</taxon>
        <taxon>Bromeliaceae</taxon>
        <taxon>Bromelioideae</taxon>
        <taxon>Ananas</taxon>
    </lineage>
</organism>
<comment type="caution">
    <text evidence="16">The sequence shown here is derived from an EMBL/GenBank/DDBJ whole genome shotgun (WGS) entry which is preliminary data.</text>
</comment>
<evidence type="ECO:0000256" key="13">
    <source>
        <dbReference type="SAM" id="MobiDB-lite"/>
    </source>
</evidence>
<dbReference type="InterPro" id="IPR008271">
    <property type="entry name" value="Ser/Thr_kinase_AS"/>
</dbReference>
<evidence type="ECO:0000256" key="6">
    <source>
        <dbReference type="ARBA" id="ARBA00022777"/>
    </source>
</evidence>
<evidence type="ECO:0000259" key="15">
    <source>
        <dbReference type="PROSITE" id="PS50816"/>
    </source>
</evidence>
<sequence>MDSKPGGGNGKSRVLLGKYEVGRLLGRGTFAKVYHGRSVSDGSCVAVKVLDKPEVVGTGAGPRVLREVSAMRGLSHPNVLRLLEVMATRSKIYLVMELAPGGDLLSLLTRSRGGRLPEPAARRYLLQIVAALRYCHARGVAHRDVKPQNLLLARDGALKLSDFGLAALAEQRGRDGRLHTACGTPAYAAPEVALRRAGAGYDGARADAWSCGVILFVLLAGRLPFDDANIPLMYRRIHRRDYAFPPWVSPAARRVVARLLDPNPETRLTIEALAEHPWFKRSLSLDSQLSLMGAPADRAEPEPPRAAASAMNAFEIISLSAGLDLSGLFDEGSGRTRRRRRGRRFTSTEPAARVVARVEEAGRKLGFAVGRRKEGARGIGGLGWALSVEVAEVAPPLILVQLTPEYGGGGGGGGGGRGGGDGYEEEEEFAWAELRSELGDVAVAWHGGEDDE</sequence>
<dbReference type="PANTHER" id="PTHR43895:SF33">
    <property type="entry name" value="PROTEIN KINASE DOMAIN-CONTAINING PROTEIN"/>
    <property type="match status" value="1"/>
</dbReference>
<dbReference type="Pfam" id="PF03822">
    <property type="entry name" value="NAF"/>
    <property type="match status" value="1"/>
</dbReference>
<evidence type="ECO:0000256" key="5">
    <source>
        <dbReference type="ARBA" id="ARBA00022741"/>
    </source>
</evidence>
<dbReference type="Gene3D" id="1.10.510.10">
    <property type="entry name" value="Transferase(Phosphotransferase) domain 1"/>
    <property type="match status" value="1"/>
</dbReference>
<dbReference type="EC" id="2.7.11.1" evidence="2"/>
<feature type="region of interest" description="Disordered" evidence="13">
    <location>
        <begin position="406"/>
        <end position="426"/>
    </location>
</feature>
<dbReference type="InterPro" id="IPR000719">
    <property type="entry name" value="Prot_kinase_dom"/>
</dbReference>
<dbReference type="FunFam" id="1.10.510.10:FF:000653">
    <property type="entry name" value="Non-specific serine/threonine protein kinase"/>
    <property type="match status" value="1"/>
</dbReference>
<accession>A0A199UYQ9</accession>
<keyword evidence="5 11" id="KW-0547">Nucleotide-binding</keyword>
<comment type="catalytic activity">
    <reaction evidence="9">
        <text>L-threonyl-[protein] + ATP = O-phospho-L-threonyl-[protein] + ADP + H(+)</text>
        <dbReference type="Rhea" id="RHEA:46608"/>
        <dbReference type="Rhea" id="RHEA-COMP:11060"/>
        <dbReference type="Rhea" id="RHEA-COMP:11605"/>
        <dbReference type="ChEBI" id="CHEBI:15378"/>
        <dbReference type="ChEBI" id="CHEBI:30013"/>
        <dbReference type="ChEBI" id="CHEBI:30616"/>
        <dbReference type="ChEBI" id="CHEBI:61977"/>
        <dbReference type="ChEBI" id="CHEBI:456216"/>
        <dbReference type="EC" id="2.7.11.1"/>
    </reaction>
</comment>
<dbReference type="PROSITE" id="PS00107">
    <property type="entry name" value="PROTEIN_KINASE_ATP"/>
    <property type="match status" value="1"/>
</dbReference>
<dbReference type="PROSITE" id="PS50011">
    <property type="entry name" value="PROTEIN_KINASE_DOM"/>
    <property type="match status" value="1"/>
</dbReference>
<dbReference type="SMART" id="SM00220">
    <property type="entry name" value="S_TKc"/>
    <property type="match status" value="1"/>
</dbReference>
<feature type="domain" description="Protein kinase" evidence="14">
    <location>
        <begin position="19"/>
        <end position="279"/>
    </location>
</feature>